<comment type="caution">
    <text evidence="10">The sequence shown here is derived from an EMBL/GenBank/DDBJ whole genome shotgun (WGS) entry which is preliminary data.</text>
</comment>
<evidence type="ECO:0000256" key="2">
    <source>
        <dbReference type="ARBA" id="ARBA00009347"/>
    </source>
</evidence>
<dbReference type="EMBL" id="JACPRF010000293">
    <property type="protein sequence ID" value="MBI2877150.1"/>
    <property type="molecule type" value="Genomic_DNA"/>
</dbReference>
<dbReference type="InterPro" id="IPR006091">
    <property type="entry name" value="Acyl-CoA_Oxase/DH_mid-dom"/>
</dbReference>
<dbReference type="Pfam" id="PF02771">
    <property type="entry name" value="Acyl-CoA_dh_N"/>
    <property type="match status" value="1"/>
</dbReference>
<keyword evidence="4 6" id="KW-0274">FAD</keyword>
<dbReference type="Gene3D" id="2.40.110.10">
    <property type="entry name" value="Butyryl-CoA Dehydrogenase, subunit A, domain 2"/>
    <property type="match status" value="1"/>
</dbReference>
<proteinExistence type="inferred from homology"/>
<dbReference type="GO" id="GO:0016627">
    <property type="term" value="F:oxidoreductase activity, acting on the CH-CH group of donors"/>
    <property type="evidence" value="ECO:0007669"/>
    <property type="project" value="InterPro"/>
</dbReference>
<dbReference type="InterPro" id="IPR013786">
    <property type="entry name" value="AcylCoA_DH/ox_N"/>
</dbReference>
<dbReference type="GO" id="GO:0005886">
    <property type="term" value="C:plasma membrane"/>
    <property type="evidence" value="ECO:0007669"/>
    <property type="project" value="TreeGrafter"/>
</dbReference>
<organism evidence="10 11">
    <name type="scientific">Tectimicrobiota bacterium</name>
    <dbReference type="NCBI Taxonomy" id="2528274"/>
    <lineage>
        <taxon>Bacteria</taxon>
        <taxon>Pseudomonadati</taxon>
        <taxon>Nitrospinota/Tectimicrobiota group</taxon>
        <taxon>Candidatus Tectimicrobiota</taxon>
    </lineage>
</organism>
<comment type="similarity">
    <text evidence="2 6">Belongs to the acyl-CoA dehydrogenase family.</text>
</comment>
<evidence type="ECO:0000313" key="10">
    <source>
        <dbReference type="EMBL" id="MBI2877150.1"/>
    </source>
</evidence>
<dbReference type="Gene3D" id="1.10.540.10">
    <property type="entry name" value="Acyl-CoA dehydrogenase/oxidase, N-terminal domain"/>
    <property type="match status" value="1"/>
</dbReference>
<dbReference type="GO" id="GO:0050660">
    <property type="term" value="F:flavin adenine dinucleotide binding"/>
    <property type="evidence" value="ECO:0007669"/>
    <property type="project" value="InterPro"/>
</dbReference>
<feature type="domain" description="Acyl-CoA dehydrogenase/oxidase C-terminal" evidence="7">
    <location>
        <begin position="235"/>
        <end position="386"/>
    </location>
</feature>
<evidence type="ECO:0000256" key="3">
    <source>
        <dbReference type="ARBA" id="ARBA00022630"/>
    </source>
</evidence>
<feature type="domain" description="Acyl-CoA dehydrogenase/oxidase N-terminal" evidence="9">
    <location>
        <begin position="6"/>
        <end position="126"/>
    </location>
</feature>
<protein>
    <submittedName>
        <fullName evidence="10">Acyl-CoA dehydrogenase family protein</fullName>
    </submittedName>
</protein>
<comment type="cofactor">
    <cofactor evidence="1 6">
        <name>FAD</name>
        <dbReference type="ChEBI" id="CHEBI:57692"/>
    </cofactor>
</comment>
<dbReference type="AlphaFoldDB" id="A0A932G1D7"/>
<dbReference type="SUPFAM" id="SSF56645">
    <property type="entry name" value="Acyl-CoA dehydrogenase NM domain-like"/>
    <property type="match status" value="1"/>
</dbReference>
<dbReference type="PANTHER" id="PTHR43292">
    <property type="entry name" value="ACYL-COA DEHYDROGENASE"/>
    <property type="match status" value="1"/>
</dbReference>
<keyword evidence="3 6" id="KW-0285">Flavoprotein</keyword>
<evidence type="ECO:0000256" key="1">
    <source>
        <dbReference type="ARBA" id="ARBA00001974"/>
    </source>
</evidence>
<evidence type="ECO:0000256" key="6">
    <source>
        <dbReference type="RuleBase" id="RU362125"/>
    </source>
</evidence>
<evidence type="ECO:0000313" key="11">
    <source>
        <dbReference type="Proteomes" id="UP000769766"/>
    </source>
</evidence>
<feature type="domain" description="Acyl-CoA oxidase/dehydrogenase middle" evidence="8">
    <location>
        <begin position="130"/>
        <end position="222"/>
    </location>
</feature>
<evidence type="ECO:0000256" key="4">
    <source>
        <dbReference type="ARBA" id="ARBA00022827"/>
    </source>
</evidence>
<name>A0A932G1D7_UNCTE</name>
<evidence type="ECO:0000256" key="5">
    <source>
        <dbReference type="ARBA" id="ARBA00023002"/>
    </source>
</evidence>
<dbReference type="InterPro" id="IPR009075">
    <property type="entry name" value="AcylCo_DH/oxidase_C"/>
</dbReference>
<dbReference type="InterPro" id="IPR037069">
    <property type="entry name" value="AcylCoA_DH/ox_N_sf"/>
</dbReference>
<evidence type="ECO:0000259" key="7">
    <source>
        <dbReference type="Pfam" id="PF00441"/>
    </source>
</evidence>
<gene>
    <name evidence="10" type="ORF">HYY20_09740</name>
</gene>
<dbReference type="InterPro" id="IPR036250">
    <property type="entry name" value="AcylCo_DH-like_C"/>
</dbReference>
<dbReference type="Gene3D" id="1.20.140.10">
    <property type="entry name" value="Butyryl-CoA Dehydrogenase, subunit A, domain 3"/>
    <property type="match status" value="1"/>
</dbReference>
<dbReference type="Pfam" id="PF02770">
    <property type="entry name" value="Acyl-CoA_dh_M"/>
    <property type="match status" value="1"/>
</dbReference>
<dbReference type="Proteomes" id="UP000769766">
    <property type="component" value="Unassembled WGS sequence"/>
</dbReference>
<dbReference type="InterPro" id="IPR046373">
    <property type="entry name" value="Acyl-CoA_Oxase/DH_mid-dom_sf"/>
</dbReference>
<sequence length="394" mass="44785">MDFRLTPKQQALKEEFEAFFQEEAKRAPAGWTGGLFAIFEGEANWAYHRSVADKLAQKGWLSLPWPKQYGGQEHSYIEQLIFNEVRGYYRVPGVDLWGPQIVAPSILEHGSEELKQEWLPRIAKAEINWCQGWSEPNSGSDLASLMTRAVEDGDDFVINGQKIWTTGGHKADHIFLLARTDPTVPKHKGITYFITPIKEGVTIRPLLFMHKKHEYNEVFFDNFRVPKKNVVGKVNEGWYVTMAGINFERSMIGTVSELKRDLEELVAFCQQNQRNGRYLYEDPLIRQRLAQFDTELDATRQWAYYVAWVQSKGQSAAPEASAAKYYSSELTVRFANTALEILGLYGPLKEGSKWAILHGNFEDLCQASLGGVIAGGTTEIQKNIIAWMGLKLPR</sequence>
<dbReference type="FunFam" id="2.40.110.10:FF:000011">
    <property type="entry name" value="Acyl-CoA dehydrogenase FadE34"/>
    <property type="match status" value="1"/>
</dbReference>
<dbReference type="InterPro" id="IPR052161">
    <property type="entry name" value="Mycobact_Acyl-CoA_DH"/>
</dbReference>
<dbReference type="SUPFAM" id="SSF47203">
    <property type="entry name" value="Acyl-CoA dehydrogenase C-terminal domain-like"/>
    <property type="match status" value="1"/>
</dbReference>
<dbReference type="PANTHER" id="PTHR43292:SF3">
    <property type="entry name" value="ACYL-COA DEHYDROGENASE FADE29"/>
    <property type="match status" value="1"/>
</dbReference>
<dbReference type="Pfam" id="PF00441">
    <property type="entry name" value="Acyl-CoA_dh_1"/>
    <property type="match status" value="1"/>
</dbReference>
<dbReference type="InterPro" id="IPR009100">
    <property type="entry name" value="AcylCoA_DH/oxidase_NM_dom_sf"/>
</dbReference>
<reference evidence="10" key="1">
    <citation type="submission" date="2020-07" db="EMBL/GenBank/DDBJ databases">
        <title>Huge and variable diversity of episymbiotic CPR bacteria and DPANN archaea in groundwater ecosystems.</title>
        <authorList>
            <person name="He C.Y."/>
            <person name="Keren R."/>
            <person name="Whittaker M."/>
            <person name="Farag I.F."/>
            <person name="Doudna J."/>
            <person name="Cate J.H.D."/>
            <person name="Banfield J.F."/>
        </authorList>
    </citation>
    <scope>NUCLEOTIDE SEQUENCE</scope>
    <source>
        <strain evidence="10">NC_groundwater_672_Ag_B-0.1um_62_36</strain>
    </source>
</reference>
<evidence type="ECO:0000259" key="9">
    <source>
        <dbReference type="Pfam" id="PF02771"/>
    </source>
</evidence>
<accession>A0A932G1D7</accession>
<keyword evidence="5 6" id="KW-0560">Oxidoreductase</keyword>
<evidence type="ECO:0000259" key="8">
    <source>
        <dbReference type="Pfam" id="PF02770"/>
    </source>
</evidence>